<dbReference type="InterPro" id="IPR045581">
    <property type="entry name" value="DNAPKcs_CC5"/>
</dbReference>
<dbReference type="EC" id="2.7.11.1" evidence="3"/>
<dbReference type="PANTHER" id="PTHR11139:SF68">
    <property type="entry name" value="DNA-DEPENDENT PROTEIN KINASE CATALYTIC SUBUNIT"/>
    <property type="match status" value="1"/>
</dbReference>
<evidence type="ECO:0000256" key="13">
    <source>
        <dbReference type="ARBA" id="ARBA00023242"/>
    </source>
</evidence>
<dbReference type="PROSITE" id="PS51189">
    <property type="entry name" value="FAT"/>
    <property type="match status" value="1"/>
</dbReference>
<dbReference type="Gene3D" id="1.25.40.10">
    <property type="entry name" value="Tetratricopeptide repeat domain"/>
    <property type="match status" value="1"/>
</dbReference>
<dbReference type="Gene3D" id="1.25.10.10">
    <property type="entry name" value="Leucine-rich Repeat Variant"/>
    <property type="match status" value="2"/>
</dbReference>
<dbReference type="InterPro" id="IPR037706">
    <property type="entry name" value="DNA-PK_dom"/>
</dbReference>
<evidence type="ECO:0000256" key="9">
    <source>
        <dbReference type="ARBA" id="ARBA00022763"/>
    </source>
</evidence>
<dbReference type="SUPFAM" id="SSF48371">
    <property type="entry name" value="ARM repeat"/>
    <property type="match status" value="3"/>
</dbReference>
<accession>A0A6P7SCY1</accession>
<dbReference type="Pfam" id="PF19704">
    <property type="entry name" value="DNAPKcs_CC5"/>
    <property type="match status" value="1"/>
</dbReference>
<dbReference type="InterPro" id="IPR012582">
    <property type="entry name" value="DNAPKcs_CC3"/>
</dbReference>
<proteinExistence type="inferred from homology"/>
<dbReference type="Gene3D" id="1.10.1070.11">
    <property type="entry name" value="Phosphatidylinositol 3-/4-kinase, catalytic domain"/>
    <property type="match status" value="1"/>
</dbReference>
<dbReference type="InterPro" id="IPR000403">
    <property type="entry name" value="PI3/4_kinase_cat_dom"/>
</dbReference>
<dbReference type="PROSITE" id="PS50290">
    <property type="entry name" value="PI3_4_KINASE_3"/>
    <property type="match status" value="1"/>
</dbReference>
<feature type="domain" description="FATC" evidence="16">
    <location>
        <begin position="3993"/>
        <end position="4025"/>
    </location>
</feature>
<dbReference type="SMART" id="SM01343">
    <property type="entry name" value="FATC"/>
    <property type="match status" value="1"/>
</dbReference>
<name>A0A6P7SCY1_9MOLL</name>
<dbReference type="InterPro" id="IPR050517">
    <property type="entry name" value="DDR_Repair_Kinase"/>
</dbReference>
<dbReference type="Proteomes" id="UP000515154">
    <property type="component" value="Linkage group LG5"/>
</dbReference>
<dbReference type="KEGG" id="osn:115211686"/>
<keyword evidence="11" id="KW-0067">ATP-binding</keyword>
<evidence type="ECO:0000259" key="16">
    <source>
        <dbReference type="PROSITE" id="PS51190"/>
    </source>
</evidence>
<feature type="domain" description="FAT" evidence="15">
    <location>
        <begin position="2817"/>
        <end position="3448"/>
    </location>
</feature>
<dbReference type="SMART" id="SM00146">
    <property type="entry name" value="PI3Kc"/>
    <property type="match status" value="1"/>
</dbReference>
<keyword evidence="13" id="KW-0539">Nucleus</keyword>
<evidence type="ECO:0000256" key="4">
    <source>
        <dbReference type="ARBA" id="ARBA00018077"/>
    </source>
</evidence>
<dbReference type="InterPro" id="IPR011990">
    <property type="entry name" value="TPR-like_helical_dom_sf"/>
</dbReference>
<dbReference type="GO" id="GO:0000723">
    <property type="term" value="P:telomere maintenance"/>
    <property type="evidence" value="ECO:0007669"/>
    <property type="project" value="TreeGrafter"/>
</dbReference>
<evidence type="ECO:0000313" key="17">
    <source>
        <dbReference type="Proteomes" id="UP000515154"/>
    </source>
</evidence>
<keyword evidence="5" id="KW-0723">Serine/threonine-protein kinase</keyword>
<dbReference type="Pfam" id="PF02259">
    <property type="entry name" value="FAT"/>
    <property type="match status" value="1"/>
</dbReference>
<dbReference type="PROSITE" id="PS00915">
    <property type="entry name" value="PI3_4_KINASE_1"/>
    <property type="match status" value="1"/>
</dbReference>
<dbReference type="GO" id="GO:0006303">
    <property type="term" value="P:double-strand break repair via nonhomologous end joining"/>
    <property type="evidence" value="ECO:0007669"/>
    <property type="project" value="InterPro"/>
</dbReference>
<dbReference type="SUPFAM" id="SSF48452">
    <property type="entry name" value="TPR-like"/>
    <property type="match status" value="1"/>
</dbReference>
<dbReference type="InterPro" id="IPR014009">
    <property type="entry name" value="PIK_FAT"/>
</dbReference>
<gene>
    <name evidence="18" type="primary">LOC115211686</name>
</gene>
<dbReference type="InterPro" id="IPR046803">
    <property type="entry name" value="DNAPKcs_CC1-2"/>
</dbReference>
<evidence type="ECO:0000256" key="5">
    <source>
        <dbReference type="ARBA" id="ARBA00022527"/>
    </source>
</evidence>
<keyword evidence="9" id="KW-0227">DNA damage</keyword>
<dbReference type="Pfam" id="PF02260">
    <property type="entry name" value="FATC"/>
    <property type="match status" value="1"/>
</dbReference>
<evidence type="ECO:0000259" key="15">
    <source>
        <dbReference type="PROSITE" id="PS51189"/>
    </source>
</evidence>
<dbReference type="GO" id="GO:0008630">
    <property type="term" value="P:intrinsic apoptotic signaling pathway in response to DNA damage"/>
    <property type="evidence" value="ECO:0007669"/>
    <property type="project" value="TreeGrafter"/>
</dbReference>
<dbReference type="InterPro" id="IPR011989">
    <property type="entry name" value="ARM-like"/>
</dbReference>
<sequence>MAREIKRIERCLNDLWKEKDDRKQLVEDIALICPDQLTAKNIESVCTLLFDKEIGITTFLRSHADQSSEIRHEVLTMLINVAEKFGEYLQPYAADLIGICKLQYNQDDSAKVKNVALDLLMHVLEASSGYYQISELDIPGLIRKFLMELANPSKTKLTVRAKIYLLFGTLAHHYPEFMSDYAKKLFDIYLSAMVAEFRSLKKPEFLIIAACLEGCNKLLSKHTPYDLEEGVKKYYELFQAARSAAKPDLDLSRYEMPKASLILFENHSAFFIKFLQDCYEDMYDVFLKWFHHKNRELANHGQWAMEAFIYQISQAIVEDEDALQKNMFEFFLEKSNVIIKNKDSTKKEIDVAIKCFGLLAGPCKKFHTQDDVNFMFREMLEHSKHLFEKESENLHDQLYSLRGYLEALSSILKEIDCISDESLKIIEYLLVAMIENFPQVYFKYHFKCVKAILKVLLALLPKETHLREILRETVYQGLLRMSHLATPLKEMEQPPGTGTFRVWSVKKEVSYKDYISLWSNLLKSSSLKELSTVGYSFSDREKLTQLLYDEILTSVIHIIESLDLTINTSISQDVVIQPSASTISPMDSPIVSADPVHNIKLNCVQDHQVFYNIVNFCCEFLNKNEKKMFRKWLFRYCNFLVKISTSTPLVSGFHRLLTVCMKIARDLHYFEGISIDNLKITEDSSQTNAEKIACCILIKKYSKEILVQLKQYKEELLAACLALVLSLPTELIVDQIDDLLPAIQMSLSIGSTYLPLANAAMDTLEYWSETLSQDALKTVYSQVLPHLDPFIKTSERDSDDIDLTNIDQKKKRYFLDPDSELSKIKYRIAKYLGNIGGNFNKDLLANSDQDVLKHAVAWDTKKHLKFDLPFADMKPTIYLDPFLPPILELATKSSDRQTKVAACEFLHSAVLYSLGKSVQKGSSPEGNYCFSFEAIYKNVFPVLLQLACDLDQVPKQLFETLVFQLIHWFTSNKKFENAESMALLDAIYDGIIQSEDTGLRDFCAKCIAEFFKWSLKRKSSEKNPVNVISVLTRLYSYTLHPDPFKRLGAALAFNNFYTIFREHDILIDQFVFNLLVHFVKSLALCHKDDQSLGVNSQCCKALDHLERIILKKADMLKEVSSARKQPSQWNQITLLYAIRWLVRQCGRPQTSCRHACMKLVYNLAPQIQGIKQSEEFFQIFYEKEGHNYFIERFEGGGEGSDVSNSIMRCPQLEIREHFSLQKTCQWFDYFLAGLDCYIWVFENNLLSPEQMLQVAESNSQIIKAVCYFLEYIALSDLKTLTKNADYLPFTPKEEEVFNRNKCTVIIRIFSFLTTVLKKCKDAENSSVIPNEVWTPHLWRLICECVLQPEYVGFNLTDLEVVNKLPDELQNLLNIFLKKLPAEFKQQMRESIKNQLVNQRDLLTVLPIHLKSPNTNYFKLQQLLTGYRILNKVKLLGDMNLESLAAKLFHNVSQNIVTHSDDNQLTSRTLTPTELSLTQTLLELAIQLSMPINEFMAVMFTEEAHQQNTSCGKILLCIFKQEVSGYIIEHAAELIPLIMAKSDSNSQIVGHILISVLDILKHKSFRWKHASQVCDIILKNLNMIENWWRDDASEDTQRITFDILLGILRLDSKVLSDGQNPTCELLHKFFYILLSKKTVASSFKVSLLDLLPFLSVSPEPHNSRLRTNLKKFLMDKSQPGTLLYDTYISLLDKILFALKKSKSKMLLELVIEIYCQEEKHCHEKDIHNCLETFIKRVSLLDQKSYVQIPFDLFLKTQSCTNNFRKFVIKKVCLPFLRNMSKIPFVEFLKSNIPAIVNIVEAEMSQLPDLMEQHLTDKMCCFQILEVMYRSMDVKELNGPGSEINSVYCKARNIEAQMIVGKELTKVITRIAHQTKKEDVHGETLFLELRRQVHCAAYNLLIAIISCTQTDLKFYNVFLFAENEEKKEFLLDNIIDKEKKYSFPIVFEMQPKKKTIFHTLQKEIKQKVVADASQSASYHLSSLYLENSSLSVDIGRYDYLSSNAEHQEIASISEKENSANSSAISEEKIIDYALEMDEINQSECMLPVVAVLKHMYQQNITPKENKEMPPWMNYLRKKFIASSTHLNIKLFIAKLIVNTAEIFEKYASFWVLPLSEFIILGNFEEKGINYFVLDIIVMILSWGEHSIPGDTSKDRYVASSLVQFIIRNIYNANRTIFRNNLKLLEALVGLWKARIDIPYKLLYEMMTSSDPNTGGLMVSVQLLGVLLKCNFSPYVNMTDVPRETYFSHLSQGLHHSHKIVYASTAEVLGLSLKYFDQHKDSEFEKFMKQIERVMKTLEPKLGNFIVCLHKMQLHYQPVAESYLPKLLYHLTKLHGDFQLYCLEILLGNINNVDGAFRELKSKNFFSFFAHRNKNIRLISLNIVKALLAKLKPNELAEIFSSINHQKEEPWVACRKVLYDILMWVYDNYGEETSEESSQIMSNTRELLLKGLEDKDYSCRILVHNFWSNRTRLPESTFDRMVAMFQMMYSPGTEHQFLYYSSSLLLEMTSKSPEYKREIFEYPLAECQFKEYRVKSHWQHRHSTMTPLFFDALSSSYMEVDDIKTENMGADELRATYGNQQFTPTQDVPFDWLTQSSLSSSMEVDSVDSGIQSSLLTVSGKATAVSQVYPTRKRPGPGFGQKKLSAIKDSQEDPLEENSQKIENKSRKFAYLKKRVLKDREAQSLYFAKKQITKNETQVQLVHEQKSKHEHQVTLYRKYRTGELPDIQIKYSALIATLQVVALRDSTVARLLFNSLFKGIFADAEQEKGDEDMETSIQSVQNSIRNMLKASEQHFPPFISCMLNILYDMDKELPIDIKQLISSSAITAKLQPLAIIVLEEQIIKGMNSCHPSKAKRPRQSLNPPPTDVSTWLELAKLYKSINEYDSVLGIFKDNVGCQEVSKMAIKAEIRGDYSEAIKHYVTAIELSTKEELCTWHHCYIQCLENLSRWDKVEKECVHGIDPENGDFTKVLDDSFNQENYLQPLIQSKLKLMQQQDINQTEFLKFIDNALKSPFKSNILEHQFSKELSLMFLWQENYDKALIYINNAIQQFLLEWSNTDILMKSRRKYLLQNLQVLSEIQNFLSFFKNKEKIKSCSSINRLFNCWEKQTPSLLEDPVKVWDDVITNRLTYIDQITIERNKPEYSDAMDTNDGNYFPKEFKLTLQLLRAESCCEQNNFKLARTILKKISGDCKHISLMKLKLKWNHLYVQSCQKNTLLSNDTCINLVNNLKILCEHDLSLLPPEEQSLRWKHNVLYGEHLSSLASVLKNEGDEFQFENLPLDIQQKISYYAGYESGTLSTKELSQKLIISGCEYLEKNVISDDSEEKSVSVRESIGETHLAIAKYCNQFLQDSPSLGNNLMSSLLKAIRYGIKEAQQRFCHLLQLLETHAESIDIFINESKKIPCWMFLNWINQMISLLDKPKAYAIHDIVYNIACQYPQAIIYSFKISNEGFRFEGNDSGTQNRKFVEKLSCRLNSKTLPQVFTFISSLESFAEPLNVFKDWFKNALQLYSKTNPKKQEVIELYKDMCSSLFEENVSPYYQKFTENFHSLFVNSFGKDGSKINKMNKQELQKQLLVVKEKLEKQKLKEPKALEEFSSWMANFDPLLDTLEIPGQYHGFSKPLLEYHIKISGFDQQVQTFRSLQKPRKIIIRGNNQKEYPFIVKCGEDLRQDQRIGQLSEVINEIFFKNSICQTKRLQLKTYQIIPMTTRVGLLECLENVLTLQDTLQKVLEEKENYIMETIERHREFKKKYVASGIMNIFKKCKKTDAELGYQSICARIPQDLLRKSFKKMSTSPEAFHVLRTGFTISHAVLCICHYILGVGDRHLSNLMIHQGTGQMIGIDFGHAFGSATQYLLIPELIPFRLTRQLQNVCLPHGTKGTFERTMVHCLESLRSDKDLLIHTLEIFVREPSFDWLKNARNNMHRKAQDFSEEEDLSWYPKEKIDFVKRKLDGEHPAYITRDELNLNSHVRKSDALESITSIVLGTEGNVRYTLPQKHLTVEQQITALIDLATDPNILIRTFEGWNPLL</sequence>
<keyword evidence="8" id="KW-0547">Nucleotide-binding</keyword>
<comment type="subcellular location">
    <subcellularLocation>
        <location evidence="1">Nucleus</location>
        <location evidence="1">Nucleolus</location>
    </subcellularLocation>
</comment>
<dbReference type="RefSeq" id="XP_029636192.2">
    <property type="nucleotide sequence ID" value="XM_029780332.2"/>
</dbReference>
<protein>
    <recommendedName>
        <fullName evidence="4">DNA-dependent protein kinase catalytic subunit</fullName>
        <ecNumber evidence="3">2.7.11.1</ecNumber>
    </recommendedName>
</protein>
<dbReference type="PROSITE" id="PS51190">
    <property type="entry name" value="FATC"/>
    <property type="match status" value="1"/>
</dbReference>
<keyword evidence="10 18" id="KW-0418">Kinase</keyword>
<dbReference type="Pfam" id="PF20502">
    <property type="entry name" value="DNAPKcs_CC1-2"/>
    <property type="match status" value="1"/>
</dbReference>
<dbReference type="InterPro" id="IPR011009">
    <property type="entry name" value="Kinase-like_dom_sf"/>
</dbReference>
<organism evidence="17 18">
    <name type="scientific">Octopus sinensis</name>
    <name type="common">East Asian common octopus</name>
    <dbReference type="NCBI Taxonomy" id="2607531"/>
    <lineage>
        <taxon>Eukaryota</taxon>
        <taxon>Metazoa</taxon>
        <taxon>Spiralia</taxon>
        <taxon>Lophotrochozoa</taxon>
        <taxon>Mollusca</taxon>
        <taxon>Cephalopoda</taxon>
        <taxon>Coleoidea</taxon>
        <taxon>Octopodiformes</taxon>
        <taxon>Octopoda</taxon>
        <taxon>Incirrata</taxon>
        <taxon>Octopodidae</taxon>
        <taxon>Octopus</taxon>
    </lineage>
</organism>
<keyword evidence="12" id="KW-0234">DNA repair</keyword>
<dbReference type="InterPro" id="IPR018936">
    <property type="entry name" value="PI3/4_kinase_CS"/>
</dbReference>
<keyword evidence="7" id="KW-0808">Transferase</keyword>
<evidence type="ECO:0000256" key="1">
    <source>
        <dbReference type="ARBA" id="ARBA00004604"/>
    </source>
</evidence>
<feature type="domain" description="PI3K/PI4K catalytic" evidence="14">
    <location>
        <begin position="3629"/>
        <end position="3951"/>
    </location>
</feature>
<dbReference type="PROSITE" id="PS00916">
    <property type="entry name" value="PI3_4_KINASE_2"/>
    <property type="match status" value="1"/>
</dbReference>
<evidence type="ECO:0000256" key="12">
    <source>
        <dbReference type="ARBA" id="ARBA00023204"/>
    </source>
</evidence>
<dbReference type="InterPro" id="IPR016024">
    <property type="entry name" value="ARM-type_fold"/>
</dbReference>
<evidence type="ECO:0000256" key="6">
    <source>
        <dbReference type="ARBA" id="ARBA00022553"/>
    </source>
</evidence>
<evidence type="ECO:0000256" key="2">
    <source>
        <dbReference type="ARBA" id="ARBA00011031"/>
    </source>
</evidence>
<dbReference type="Pfam" id="PF00454">
    <property type="entry name" value="PI3_PI4_kinase"/>
    <property type="match status" value="1"/>
</dbReference>
<evidence type="ECO:0000313" key="18">
    <source>
        <dbReference type="RefSeq" id="XP_029636192.2"/>
    </source>
</evidence>
<dbReference type="Gene3D" id="3.30.1010.10">
    <property type="entry name" value="Phosphatidylinositol 3-kinase Catalytic Subunit, Chain A, domain 4"/>
    <property type="match status" value="1"/>
</dbReference>
<dbReference type="SUPFAM" id="SSF56112">
    <property type="entry name" value="Protein kinase-like (PK-like)"/>
    <property type="match status" value="1"/>
</dbReference>
<evidence type="ECO:0000256" key="7">
    <source>
        <dbReference type="ARBA" id="ARBA00022679"/>
    </source>
</evidence>
<keyword evidence="17" id="KW-1185">Reference proteome</keyword>
<dbReference type="CDD" id="cd05172">
    <property type="entry name" value="PIKKc_DNA-PK"/>
    <property type="match status" value="1"/>
</dbReference>
<dbReference type="GO" id="GO:0005524">
    <property type="term" value="F:ATP binding"/>
    <property type="evidence" value="ECO:0007669"/>
    <property type="project" value="UniProtKB-KW"/>
</dbReference>
<dbReference type="GO" id="GO:0005730">
    <property type="term" value="C:nucleolus"/>
    <property type="evidence" value="ECO:0007669"/>
    <property type="project" value="UniProtKB-SubCell"/>
</dbReference>
<dbReference type="InterPro" id="IPR046804">
    <property type="entry name" value="DNA-PKcs_N"/>
</dbReference>
<evidence type="ECO:0000256" key="8">
    <source>
        <dbReference type="ARBA" id="ARBA00022741"/>
    </source>
</evidence>
<evidence type="ECO:0000256" key="10">
    <source>
        <dbReference type="ARBA" id="ARBA00022777"/>
    </source>
</evidence>
<keyword evidence="6" id="KW-0597">Phosphoprotein</keyword>
<evidence type="ECO:0000256" key="3">
    <source>
        <dbReference type="ARBA" id="ARBA00012513"/>
    </source>
</evidence>
<dbReference type="Pfam" id="PF08163">
    <property type="entry name" value="DNAPKcs_CC3"/>
    <property type="match status" value="1"/>
</dbReference>
<comment type="similarity">
    <text evidence="2">Belongs to the PI3/PI4-kinase family.</text>
</comment>
<dbReference type="Pfam" id="PF20500">
    <property type="entry name" value="DNA-PKcs_N"/>
    <property type="match status" value="1"/>
</dbReference>
<dbReference type="InterPro" id="IPR036940">
    <property type="entry name" value="PI3/4_kinase_cat_sf"/>
</dbReference>
<dbReference type="PANTHER" id="PTHR11139">
    <property type="entry name" value="ATAXIA TELANGIECTASIA MUTATED ATM -RELATED"/>
    <property type="match status" value="1"/>
</dbReference>
<evidence type="ECO:0000256" key="11">
    <source>
        <dbReference type="ARBA" id="ARBA00022840"/>
    </source>
</evidence>
<evidence type="ECO:0000259" key="14">
    <source>
        <dbReference type="PROSITE" id="PS50290"/>
    </source>
</evidence>
<dbReference type="GO" id="GO:0004677">
    <property type="term" value="F:DNA-dependent protein kinase activity"/>
    <property type="evidence" value="ECO:0007669"/>
    <property type="project" value="InterPro"/>
</dbReference>
<dbReference type="InterPro" id="IPR003151">
    <property type="entry name" value="PIK-rel_kinase_FAT"/>
</dbReference>
<dbReference type="InterPro" id="IPR003152">
    <property type="entry name" value="FATC_dom"/>
</dbReference>
<dbReference type="SMART" id="SM01344">
    <property type="entry name" value="NUC194"/>
    <property type="match status" value="1"/>
</dbReference>
<reference evidence="18" key="1">
    <citation type="submission" date="2025-08" db="UniProtKB">
        <authorList>
            <consortium name="RefSeq"/>
        </authorList>
    </citation>
    <scope>IDENTIFICATION</scope>
</reference>